<dbReference type="SUPFAM" id="SSF64288">
    <property type="entry name" value="Chorismate lyase-like"/>
    <property type="match status" value="1"/>
</dbReference>
<accession>A0A1H2TGF5</accession>
<name>A0A1H2TGF5_9RHOB</name>
<dbReference type="InterPro" id="IPR028978">
    <property type="entry name" value="Chorismate_lyase_/UTRA_dom_sf"/>
</dbReference>
<reference evidence="6 7" key="1">
    <citation type="submission" date="2016-10" db="EMBL/GenBank/DDBJ databases">
        <authorList>
            <person name="de Groot N.N."/>
        </authorList>
    </citation>
    <scope>NUCLEOTIDE SEQUENCE [LARGE SCALE GENOMIC DNA]</scope>
    <source>
        <strain evidence="6 7">DSM 17890</strain>
    </source>
</reference>
<organism evidence="6 7">
    <name type="scientific">Albimonas donghaensis</name>
    <dbReference type="NCBI Taxonomy" id="356660"/>
    <lineage>
        <taxon>Bacteria</taxon>
        <taxon>Pseudomonadati</taxon>
        <taxon>Pseudomonadota</taxon>
        <taxon>Alphaproteobacteria</taxon>
        <taxon>Rhodobacterales</taxon>
        <taxon>Paracoccaceae</taxon>
        <taxon>Albimonas</taxon>
    </lineage>
</organism>
<dbReference type="InterPro" id="IPR036390">
    <property type="entry name" value="WH_DNA-bd_sf"/>
</dbReference>
<protein>
    <submittedName>
        <fullName evidence="6">GntR family transcriptional regulator, phosphonate transport system regulatory protein</fullName>
    </submittedName>
</protein>
<dbReference type="PANTHER" id="PTHR44846:SF1">
    <property type="entry name" value="MANNOSYL-D-GLYCERATE TRANSPORT_METABOLISM SYSTEM REPRESSOR MNGR-RELATED"/>
    <property type="match status" value="1"/>
</dbReference>
<evidence type="ECO:0000313" key="6">
    <source>
        <dbReference type="EMBL" id="SDW42928.1"/>
    </source>
</evidence>
<dbReference type="GO" id="GO:0003700">
    <property type="term" value="F:DNA-binding transcription factor activity"/>
    <property type="evidence" value="ECO:0007669"/>
    <property type="project" value="InterPro"/>
</dbReference>
<dbReference type="Gene3D" id="3.40.1410.10">
    <property type="entry name" value="Chorismate lyase-like"/>
    <property type="match status" value="1"/>
</dbReference>
<dbReference type="Pfam" id="PF07702">
    <property type="entry name" value="UTRA"/>
    <property type="match status" value="1"/>
</dbReference>
<sequence>MTVGADGPPRELPGGGGAREETGGEAGGETGGVPAPEPGLEAADPNQPLWARIRDVLAAEIQGKRWATGERMPSETALATRFGVNRHTLRRAMAALSEAGMVHVRRGAGAVVTHAATDYPISRRPRFTASLKAAGRSPERRFLRLETVAPSKAEAEMLALRRDGRVHVTETLNTLDGAPVAYSRSVYPAEPLPRFLDALRESGSVTEALARGGVPDYTRLWTRMTAQRAGALIAHHLMAPEATPLLRAESLSADGAGRPVEYGLTWFFTDRMPILVSEPPEGADER</sequence>
<dbReference type="Gene3D" id="1.10.10.10">
    <property type="entry name" value="Winged helix-like DNA-binding domain superfamily/Winged helix DNA-binding domain"/>
    <property type="match status" value="1"/>
</dbReference>
<dbReference type="EMBL" id="FNMZ01000001">
    <property type="protein sequence ID" value="SDW42928.1"/>
    <property type="molecule type" value="Genomic_DNA"/>
</dbReference>
<feature type="domain" description="HTH gntR-type" evidence="5">
    <location>
        <begin position="47"/>
        <end position="115"/>
    </location>
</feature>
<evidence type="ECO:0000256" key="3">
    <source>
        <dbReference type="ARBA" id="ARBA00023163"/>
    </source>
</evidence>
<evidence type="ECO:0000313" key="7">
    <source>
        <dbReference type="Proteomes" id="UP000199118"/>
    </source>
</evidence>
<keyword evidence="3" id="KW-0804">Transcription</keyword>
<proteinExistence type="predicted"/>
<dbReference type="OrthoDB" id="9800645at2"/>
<dbReference type="Proteomes" id="UP000199118">
    <property type="component" value="Unassembled WGS sequence"/>
</dbReference>
<dbReference type="Pfam" id="PF00392">
    <property type="entry name" value="GntR"/>
    <property type="match status" value="1"/>
</dbReference>
<evidence type="ECO:0000259" key="5">
    <source>
        <dbReference type="PROSITE" id="PS50949"/>
    </source>
</evidence>
<gene>
    <name evidence="6" type="ORF">SAMN05444336_101986</name>
</gene>
<dbReference type="InterPro" id="IPR050679">
    <property type="entry name" value="Bact_HTH_transcr_reg"/>
</dbReference>
<dbReference type="InterPro" id="IPR012702">
    <property type="entry name" value="CP_lyase_PhnF"/>
</dbReference>
<dbReference type="InterPro" id="IPR000524">
    <property type="entry name" value="Tscrpt_reg_HTH_GntR"/>
</dbReference>
<dbReference type="PROSITE" id="PS50949">
    <property type="entry name" value="HTH_GNTR"/>
    <property type="match status" value="1"/>
</dbReference>
<dbReference type="NCBIfam" id="TIGR02325">
    <property type="entry name" value="C_P_lyase_phnF"/>
    <property type="match status" value="1"/>
</dbReference>
<dbReference type="SUPFAM" id="SSF46785">
    <property type="entry name" value="Winged helix' DNA-binding domain"/>
    <property type="match status" value="1"/>
</dbReference>
<evidence type="ECO:0000256" key="2">
    <source>
        <dbReference type="ARBA" id="ARBA00023125"/>
    </source>
</evidence>
<keyword evidence="2" id="KW-0238">DNA-binding</keyword>
<keyword evidence="1" id="KW-0805">Transcription regulation</keyword>
<dbReference type="RefSeq" id="WP_092679969.1">
    <property type="nucleotide sequence ID" value="NZ_FNMZ01000001.1"/>
</dbReference>
<keyword evidence="7" id="KW-1185">Reference proteome</keyword>
<feature type="region of interest" description="Disordered" evidence="4">
    <location>
        <begin position="1"/>
        <end position="44"/>
    </location>
</feature>
<dbReference type="PANTHER" id="PTHR44846">
    <property type="entry name" value="MANNOSYL-D-GLYCERATE TRANSPORT/METABOLISM SYSTEM REPRESSOR MNGR-RELATED"/>
    <property type="match status" value="1"/>
</dbReference>
<evidence type="ECO:0000256" key="4">
    <source>
        <dbReference type="SAM" id="MobiDB-lite"/>
    </source>
</evidence>
<dbReference type="InterPro" id="IPR011663">
    <property type="entry name" value="UTRA"/>
</dbReference>
<dbReference type="AlphaFoldDB" id="A0A1H2TGF5"/>
<dbReference type="STRING" id="356660.SAMN05444336_101986"/>
<dbReference type="PRINTS" id="PR00035">
    <property type="entry name" value="HTHGNTR"/>
</dbReference>
<dbReference type="SMART" id="SM00345">
    <property type="entry name" value="HTH_GNTR"/>
    <property type="match status" value="1"/>
</dbReference>
<dbReference type="GO" id="GO:0003677">
    <property type="term" value="F:DNA binding"/>
    <property type="evidence" value="ECO:0007669"/>
    <property type="project" value="UniProtKB-KW"/>
</dbReference>
<dbReference type="CDD" id="cd07377">
    <property type="entry name" value="WHTH_GntR"/>
    <property type="match status" value="1"/>
</dbReference>
<dbReference type="InterPro" id="IPR036388">
    <property type="entry name" value="WH-like_DNA-bd_sf"/>
</dbReference>
<evidence type="ECO:0000256" key="1">
    <source>
        <dbReference type="ARBA" id="ARBA00023015"/>
    </source>
</evidence>
<dbReference type="SMART" id="SM00866">
    <property type="entry name" value="UTRA"/>
    <property type="match status" value="1"/>
</dbReference>
<dbReference type="GO" id="GO:0045892">
    <property type="term" value="P:negative regulation of DNA-templated transcription"/>
    <property type="evidence" value="ECO:0007669"/>
    <property type="project" value="TreeGrafter"/>
</dbReference>